<keyword evidence="11" id="KW-1185">Reference proteome</keyword>
<dbReference type="PANTHER" id="PTHR43790:SF9">
    <property type="entry name" value="GALACTOFURANOSE TRANSPORTER ATP-BINDING PROTEIN YTFR"/>
    <property type="match status" value="1"/>
</dbReference>
<accession>S0FNH4</accession>
<keyword evidence="5" id="KW-0547">Nucleotide-binding</keyword>
<keyword evidence="2" id="KW-0813">Transport</keyword>
<dbReference type="STRING" id="1195236.CTER_0261"/>
<sequence>MELLKMTNISKSFFGVTVLDNVTLEVGRGEVHALIGENGAGKSTLMNILAGVHASDSGNIIFNGKELVHNSIKGAESAGIAFVHQELNIFNNLRVYENLFLGKEPVNSFGKLKKKEMISETFKLMHDLGVDIDPLELADNLDTGKKQLLEIAKTLHRDAELFILDEPTTALNNAEIKNLFEIVGRLKAIGKSFIFISHKMPEIFKISDKYTVLRNGKFIKSGNIREISPEAITRYMVGESYSNQEMYEERKLGDTILELKSFSGKGFYDVDFSIRSGEIVGFTGLQGAGSSEVLQTVFGVLEPQGGQLFVHGKEIKNNSIQNAMKNKVAMVAANRKENSILQDMTILENTYISEHTINNRQQHIFKNKEIKKYSDLKDTLNIKANSHNDPITSLSGGNQQKVILARWLNTRADIILFDNPTQGIDVGAKSEIYRLILNLSKAGKTIIINTLEIPEIQKIADRCVVFYHGRISVALKRQEINEETVMLHATNAINATGINTEVENVQSR</sequence>
<dbReference type="FunFam" id="3.40.50.300:FF:000127">
    <property type="entry name" value="Ribose import ATP-binding protein RbsA"/>
    <property type="match status" value="1"/>
</dbReference>
<dbReference type="SMART" id="SM00382">
    <property type="entry name" value="AAA"/>
    <property type="match status" value="2"/>
</dbReference>
<dbReference type="EMBL" id="AORV01000015">
    <property type="protein sequence ID" value="EMS73785.1"/>
    <property type="molecule type" value="Genomic_DNA"/>
</dbReference>
<evidence type="ECO:0000313" key="10">
    <source>
        <dbReference type="EMBL" id="EMS73785.1"/>
    </source>
</evidence>
<evidence type="ECO:0000256" key="5">
    <source>
        <dbReference type="ARBA" id="ARBA00022741"/>
    </source>
</evidence>
<dbReference type="InterPro" id="IPR027417">
    <property type="entry name" value="P-loop_NTPase"/>
</dbReference>
<dbReference type="PANTHER" id="PTHR43790">
    <property type="entry name" value="CARBOHYDRATE TRANSPORT ATP-BINDING PROTEIN MG119-RELATED"/>
    <property type="match status" value="1"/>
</dbReference>
<dbReference type="eggNOG" id="COG1129">
    <property type="taxonomic scope" value="Bacteria"/>
</dbReference>
<dbReference type="SUPFAM" id="SSF52540">
    <property type="entry name" value="P-loop containing nucleoside triphosphate hydrolases"/>
    <property type="match status" value="2"/>
</dbReference>
<name>S0FNH4_RUMCE</name>
<dbReference type="GO" id="GO:0005524">
    <property type="term" value="F:ATP binding"/>
    <property type="evidence" value="ECO:0007669"/>
    <property type="project" value="UniProtKB-KW"/>
</dbReference>
<evidence type="ECO:0000259" key="9">
    <source>
        <dbReference type="PROSITE" id="PS50893"/>
    </source>
</evidence>
<dbReference type="RefSeq" id="WP_004623576.1">
    <property type="nucleotide sequence ID" value="NZ_AORV01000015.1"/>
</dbReference>
<dbReference type="PATRIC" id="fig|1195236.3.peg.566"/>
<evidence type="ECO:0000313" key="11">
    <source>
        <dbReference type="Proteomes" id="UP000014155"/>
    </source>
</evidence>
<feature type="domain" description="ABC transporter" evidence="9">
    <location>
        <begin position="4"/>
        <end position="240"/>
    </location>
</feature>
<keyword evidence="10" id="KW-0762">Sugar transport</keyword>
<evidence type="ECO:0000256" key="7">
    <source>
        <dbReference type="ARBA" id="ARBA00022967"/>
    </source>
</evidence>
<keyword evidence="7" id="KW-1278">Translocase</keyword>
<dbReference type="Pfam" id="PF00005">
    <property type="entry name" value="ABC_tran"/>
    <property type="match status" value="2"/>
</dbReference>
<dbReference type="PROSITE" id="PS00211">
    <property type="entry name" value="ABC_TRANSPORTER_1"/>
    <property type="match status" value="1"/>
</dbReference>
<evidence type="ECO:0000256" key="8">
    <source>
        <dbReference type="ARBA" id="ARBA00023136"/>
    </source>
</evidence>
<dbReference type="AlphaFoldDB" id="S0FNH4"/>
<dbReference type="InterPro" id="IPR003439">
    <property type="entry name" value="ABC_transporter-like_ATP-bd"/>
</dbReference>
<dbReference type="InterPro" id="IPR003593">
    <property type="entry name" value="AAA+_ATPase"/>
</dbReference>
<reference evidence="10 11" key="1">
    <citation type="journal article" date="2013" name="Genome Announc.">
        <title>Draft Genome Sequence of the Cellulolytic, Mesophilic, Anaerobic Bacterium Clostridium termitidis Strain CT1112 (DSM 5398).</title>
        <authorList>
            <person name="Lal S."/>
            <person name="Ramachandran U."/>
            <person name="Zhang X."/>
            <person name="Munir R."/>
            <person name="Sparling R."/>
            <person name="Levin D.B."/>
        </authorList>
    </citation>
    <scope>NUCLEOTIDE SEQUENCE [LARGE SCALE GENOMIC DNA]</scope>
    <source>
        <strain evidence="10 11">CT1112</strain>
    </source>
</reference>
<keyword evidence="3" id="KW-1003">Cell membrane</keyword>
<evidence type="ECO:0000256" key="2">
    <source>
        <dbReference type="ARBA" id="ARBA00022448"/>
    </source>
</evidence>
<evidence type="ECO:0000256" key="6">
    <source>
        <dbReference type="ARBA" id="ARBA00022840"/>
    </source>
</evidence>
<dbReference type="GO" id="GO:0005886">
    <property type="term" value="C:plasma membrane"/>
    <property type="evidence" value="ECO:0007669"/>
    <property type="project" value="UniProtKB-SubCell"/>
</dbReference>
<dbReference type="PROSITE" id="PS50893">
    <property type="entry name" value="ABC_TRANSPORTER_2"/>
    <property type="match status" value="2"/>
</dbReference>
<dbReference type="GO" id="GO:0016887">
    <property type="term" value="F:ATP hydrolysis activity"/>
    <property type="evidence" value="ECO:0007669"/>
    <property type="project" value="InterPro"/>
</dbReference>
<dbReference type="CDD" id="cd03215">
    <property type="entry name" value="ABC_Carb_Monos_II"/>
    <property type="match status" value="1"/>
</dbReference>
<evidence type="ECO:0000256" key="4">
    <source>
        <dbReference type="ARBA" id="ARBA00022737"/>
    </source>
</evidence>
<keyword evidence="8" id="KW-0472">Membrane</keyword>
<evidence type="ECO:0000256" key="1">
    <source>
        <dbReference type="ARBA" id="ARBA00004202"/>
    </source>
</evidence>
<dbReference type="EC" id="3.6.3.17" evidence="10"/>
<keyword evidence="10" id="KW-0378">Hydrolase</keyword>
<comment type="subcellular location">
    <subcellularLocation>
        <location evidence="1">Cell membrane</location>
        <topology evidence="1">Peripheral membrane protein</topology>
    </subcellularLocation>
</comment>
<keyword evidence="6" id="KW-0067">ATP-binding</keyword>
<dbReference type="CDD" id="cd03216">
    <property type="entry name" value="ABC_Carb_Monos_I"/>
    <property type="match status" value="1"/>
</dbReference>
<dbReference type="InterPro" id="IPR017871">
    <property type="entry name" value="ABC_transporter-like_CS"/>
</dbReference>
<keyword evidence="4" id="KW-0677">Repeat</keyword>
<protein>
    <submittedName>
        <fullName evidence="10">ABC-type sugar transport system, ATPase component</fullName>
        <ecNumber evidence="10">3.6.3.17</ecNumber>
    </submittedName>
</protein>
<gene>
    <name evidence="10" type="ORF">CTER_0261</name>
</gene>
<evidence type="ECO:0000256" key="3">
    <source>
        <dbReference type="ARBA" id="ARBA00022475"/>
    </source>
</evidence>
<dbReference type="Gene3D" id="3.40.50.300">
    <property type="entry name" value="P-loop containing nucleotide triphosphate hydrolases"/>
    <property type="match status" value="2"/>
</dbReference>
<dbReference type="Proteomes" id="UP000014155">
    <property type="component" value="Unassembled WGS sequence"/>
</dbReference>
<dbReference type="InterPro" id="IPR050107">
    <property type="entry name" value="ABC_carbohydrate_import_ATPase"/>
</dbReference>
<organism evidence="10 11">
    <name type="scientific">Ruminiclostridium cellobioparum subsp. termitidis CT1112</name>
    <dbReference type="NCBI Taxonomy" id="1195236"/>
    <lineage>
        <taxon>Bacteria</taxon>
        <taxon>Bacillati</taxon>
        <taxon>Bacillota</taxon>
        <taxon>Clostridia</taxon>
        <taxon>Eubacteriales</taxon>
        <taxon>Oscillospiraceae</taxon>
        <taxon>Ruminiclostridium</taxon>
    </lineage>
</organism>
<comment type="caution">
    <text evidence="10">The sequence shown here is derived from an EMBL/GenBank/DDBJ whole genome shotgun (WGS) entry which is preliminary data.</text>
</comment>
<feature type="domain" description="ABC transporter" evidence="9">
    <location>
        <begin position="250"/>
        <end position="493"/>
    </location>
</feature>
<proteinExistence type="predicted"/>